<dbReference type="GO" id="GO:0005886">
    <property type="term" value="C:plasma membrane"/>
    <property type="evidence" value="ECO:0007669"/>
    <property type="project" value="TreeGrafter"/>
</dbReference>
<feature type="domain" description="AsmA" evidence="3">
    <location>
        <begin position="1"/>
        <end position="211"/>
    </location>
</feature>
<dbReference type="PANTHER" id="PTHR30441">
    <property type="entry name" value="DUF748 DOMAIN-CONTAINING PROTEIN"/>
    <property type="match status" value="1"/>
</dbReference>
<keyword evidence="2" id="KW-1133">Transmembrane helix</keyword>
<name>A0A2V3PPC2_9BACT</name>
<dbReference type="Pfam" id="PF05170">
    <property type="entry name" value="AsmA"/>
    <property type="match status" value="1"/>
</dbReference>
<dbReference type="RefSeq" id="WP_110310340.1">
    <property type="nucleotide sequence ID" value="NZ_QICL01000008.1"/>
</dbReference>
<evidence type="ECO:0000256" key="2">
    <source>
        <dbReference type="SAM" id="Phobius"/>
    </source>
</evidence>
<sequence length="907" mass="97152">MKKGVKKGLIIGGGVFIVLLAILISIPFLIKDKIKDAVINAASSSLNAELHINDFGVSIFSNFPNITLSLEDMSISGVGDFAGDTLLKAKSADVTLNIIQVLKGNYEVSKINMNGATVYAKVLTDGRTNWDIVKVDSAEVVPITSDTETGSGSSFKLKLQKVSLDNCQVTYDDQQSNMKVILTNWSGEVSGDFSAEKTTLKTKSNIGEVSFIMDGIPYLSKIKGTANATIDADMDKVKFTFVESDIQLNDVKASIDGSVAMVGEDGKDFDLKLKAPDTQFKDILSILPAMYTEDFKDIKTSGRASLDGFVKGLMQGEQYPAFDFKLLINNAMFQYPSLPKSVDNINVDMRISNKGGSFDNTVIDISKFNFSMAGNPFSASLNIQTPMSDASLKAHLKGIIDLAMIKEVYPLDKGIELNGKLTADLNIATRMSAIEKEQYQNVDASGSLKLNNMTYRSGDMQDVVINNAELGFTPQYVNLSSLDVKIGKNDISATGRLENFIAYALKNQTLKGQLNLKSNYFNLNDFMGESSTAATTESTSTSETTPSAASQSSDNFVVPTNLNFALNADMKQVVYEKVNITNLKGSIAVKDGTITMQDVTANALGGTAKVTGSYSTAGDPKNPKVTLNANISKASFAETFKSVETIQKFAPVFDKVLGNYSMNMNMNASMGDNLLKMLSGLTASGVLQANDVQVEGVEALNKLSSSLKTDALKSFSAKDVSIPFTINEGKINTKPFTVGIGDGGKLNLEGTTGLDQTINYKGSITLPKSMANAYLSNIPITIGGTFSDPKIGVDAKSLIGNLLGGDAVGKLLGGSANDKQEEVTAKVGEEKTKQIQKLREEAKTAGDKLVEESQKRGQQLVSAAEPKGAIAKLAAQTAADKLVSEAKKNAKKLTEEAEVQIKKLEAQ</sequence>
<evidence type="ECO:0000259" key="3">
    <source>
        <dbReference type="Pfam" id="PF05170"/>
    </source>
</evidence>
<comment type="caution">
    <text evidence="4">The sequence shown here is derived from an EMBL/GenBank/DDBJ whole genome shotgun (WGS) entry which is preliminary data.</text>
</comment>
<dbReference type="GO" id="GO:0090313">
    <property type="term" value="P:regulation of protein targeting to membrane"/>
    <property type="evidence" value="ECO:0007669"/>
    <property type="project" value="TreeGrafter"/>
</dbReference>
<proteinExistence type="predicted"/>
<keyword evidence="2" id="KW-0472">Membrane</keyword>
<protein>
    <submittedName>
        <fullName evidence="4">AsmA-like protein</fullName>
    </submittedName>
</protein>
<dbReference type="EMBL" id="QICL01000008">
    <property type="protein sequence ID" value="PXV65066.1"/>
    <property type="molecule type" value="Genomic_DNA"/>
</dbReference>
<dbReference type="PANTHER" id="PTHR30441:SF8">
    <property type="entry name" value="DUF748 DOMAIN-CONTAINING PROTEIN"/>
    <property type="match status" value="1"/>
</dbReference>
<keyword evidence="2" id="KW-0812">Transmembrane</keyword>
<dbReference type="AlphaFoldDB" id="A0A2V3PPC2"/>
<dbReference type="InterPro" id="IPR052894">
    <property type="entry name" value="AsmA-related"/>
</dbReference>
<evidence type="ECO:0000313" key="5">
    <source>
        <dbReference type="Proteomes" id="UP000247973"/>
    </source>
</evidence>
<reference evidence="4 5" key="1">
    <citation type="submission" date="2018-03" db="EMBL/GenBank/DDBJ databases">
        <title>Genomic Encyclopedia of Archaeal and Bacterial Type Strains, Phase II (KMG-II): from individual species to whole genera.</title>
        <authorList>
            <person name="Goeker M."/>
        </authorList>
    </citation>
    <scope>NUCLEOTIDE SEQUENCE [LARGE SCALE GENOMIC DNA]</scope>
    <source>
        <strain evidence="4 5">DSM 100214</strain>
    </source>
</reference>
<gene>
    <name evidence="4" type="ORF">CLV62_10864</name>
</gene>
<dbReference type="Proteomes" id="UP000247973">
    <property type="component" value="Unassembled WGS sequence"/>
</dbReference>
<dbReference type="OrthoDB" id="596403at2"/>
<dbReference type="InterPro" id="IPR007844">
    <property type="entry name" value="AsmA"/>
</dbReference>
<evidence type="ECO:0000313" key="4">
    <source>
        <dbReference type="EMBL" id="PXV65066.1"/>
    </source>
</evidence>
<evidence type="ECO:0000256" key="1">
    <source>
        <dbReference type="SAM" id="MobiDB-lite"/>
    </source>
</evidence>
<feature type="region of interest" description="Disordered" evidence="1">
    <location>
        <begin position="532"/>
        <end position="553"/>
    </location>
</feature>
<keyword evidence="5" id="KW-1185">Reference proteome</keyword>
<accession>A0A2V3PPC2</accession>
<feature type="transmembrane region" description="Helical" evidence="2">
    <location>
        <begin position="9"/>
        <end position="30"/>
    </location>
</feature>
<organism evidence="4 5">
    <name type="scientific">Dysgonomonas alginatilytica</name>
    <dbReference type="NCBI Taxonomy" id="1605892"/>
    <lineage>
        <taxon>Bacteria</taxon>
        <taxon>Pseudomonadati</taxon>
        <taxon>Bacteroidota</taxon>
        <taxon>Bacteroidia</taxon>
        <taxon>Bacteroidales</taxon>
        <taxon>Dysgonomonadaceae</taxon>
        <taxon>Dysgonomonas</taxon>
    </lineage>
</organism>